<evidence type="ECO:0008006" key="4">
    <source>
        <dbReference type="Google" id="ProtNLM"/>
    </source>
</evidence>
<dbReference type="PANTHER" id="PTHR33361">
    <property type="entry name" value="GLR0591 PROTEIN"/>
    <property type="match status" value="1"/>
</dbReference>
<dbReference type="STRING" id="1921510.BSL82_14380"/>
<dbReference type="EMBL" id="CP018221">
    <property type="protein sequence ID" value="API60329.1"/>
    <property type="molecule type" value="Genomic_DNA"/>
</dbReference>
<gene>
    <name evidence="2" type="ORF">BSL82_14380</name>
</gene>
<dbReference type="PANTHER" id="PTHR33361:SF16">
    <property type="entry name" value="DUF885 DOMAIN-CONTAINING PROTEIN"/>
    <property type="match status" value="1"/>
</dbReference>
<feature type="chain" id="PRO_5012950471" description="DUF885 domain-containing protein" evidence="1">
    <location>
        <begin position="21"/>
        <end position="608"/>
    </location>
</feature>
<protein>
    <recommendedName>
        <fullName evidence="4">DUF885 domain-containing protein</fullName>
    </recommendedName>
</protein>
<dbReference type="InterPro" id="IPR010281">
    <property type="entry name" value="DUF885"/>
</dbReference>
<dbReference type="Proteomes" id="UP000182063">
    <property type="component" value="Chromosome"/>
</dbReference>
<dbReference type="AlphaFoldDB" id="A0A1L3ZXK9"/>
<proteinExistence type="predicted"/>
<organism evidence="2 3">
    <name type="scientific">Tardibacter chloracetimidivorans</name>
    <dbReference type="NCBI Taxonomy" id="1921510"/>
    <lineage>
        <taxon>Bacteria</taxon>
        <taxon>Pseudomonadati</taxon>
        <taxon>Pseudomonadota</taxon>
        <taxon>Alphaproteobacteria</taxon>
        <taxon>Sphingomonadales</taxon>
        <taxon>Sphingomonadaceae</taxon>
        <taxon>Tardibacter</taxon>
    </lineage>
</organism>
<dbReference type="Pfam" id="PF05960">
    <property type="entry name" value="DUF885"/>
    <property type="match status" value="1"/>
</dbReference>
<evidence type="ECO:0000313" key="2">
    <source>
        <dbReference type="EMBL" id="API60329.1"/>
    </source>
</evidence>
<reference evidence="3" key="1">
    <citation type="submission" date="2016-11" db="EMBL/GenBank/DDBJ databases">
        <title>Complete Genome Sequence of alachlor-degrading Sphingomonas sp. strain JJ-A5.</title>
        <authorList>
            <person name="Lee H."/>
            <person name="Ka J.-O."/>
        </authorList>
    </citation>
    <scope>NUCLEOTIDE SEQUENCE [LARGE SCALE GENOMIC DNA]</scope>
    <source>
        <strain evidence="3">JJ-A5</strain>
    </source>
</reference>
<feature type="signal peptide" evidence="1">
    <location>
        <begin position="1"/>
        <end position="20"/>
    </location>
</feature>
<sequence length="608" mass="67116">MSKSSILCAAAGLALLSACAQQSQPPAVSSAPAIAPAASAAGQLRALLAQSDEADLKRNPLNALYRGDMRYAGQFGDHLSDAYLAAERAAAEEDLRRLAEVDRSRLSPTDQVIHDTFKWQRTLDLRGLQPDFALIGVQLPIDHFNGMHIYFPDLSSGEGAAPYKTVADYDHGLSRIDGFVAFLDAAAVRMREGAARGVTQPRLVVENMIGQLDTLIAQGVDKSTFYGPIRNMPEGFTDAEKARLTQAYREAISGKIDPAYKRLRDFLKTEYLPRARASVGLSQMPGGADYYAYLVERQTTTEMTPDEIHQLGLSEVARIKKGMEEIKNQVGFKEPLAKFFDYIRTDPKFKPESAKALGDGYRAIGERVAAAVPKLFSTVPEAPLEIRPVPSYIEKTSAGAYYMAGTPDGSRPGIFYYNSYDLPSRTTPGMETLYLHEAVPGHHFQISLAQENDELPNFLRFDGNTAYVEGWALYSESLGRELGLLTDPYQRFGSYDDEMMRAMRLVVDTGIHAKGWTRDQAIAYMLANSSMGRTDATAEVERYIAYPGQALSYKVGQITIRRLRDRAEAALGARFDIRAFHDQVLTTGALPMEILEAKIDNWIASQKG</sequence>
<evidence type="ECO:0000313" key="3">
    <source>
        <dbReference type="Proteomes" id="UP000182063"/>
    </source>
</evidence>
<evidence type="ECO:0000256" key="1">
    <source>
        <dbReference type="SAM" id="SignalP"/>
    </source>
</evidence>
<dbReference type="PROSITE" id="PS51257">
    <property type="entry name" value="PROKAR_LIPOPROTEIN"/>
    <property type="match status" value="1"/>
</dbReference>
<accession>A0A1L3ZXK9</accession>
<keyword evidence="1" id="KW-0732">Signal</keyword>
<dbReference type="KEGG" id="sphj:BSL82_14380"/>
<dbReference type="RefSeq" id="WP_072598024.1">
    <property type="nucleotide sequence ID" value="NZ_CP018221.1"/>
</dbReference>
<name>A0A1L3ZXK9_9SPHN</name>
<dbReference type="OrthoDB" id="9763405at2"/>
<keyword evidence="3" id="KW-1185">Reference proteome</keyword>